<reference evidence="1 2" key="1">
    <citation type="submission" date="2019-06" db="EMBL/GenBank/DDBJ databases">
        <title>Sequencing the genomes of 1000 actinobacteria strains.</title>
        <authorList>
            <person name="Klenk H.-P."/>
        </authorList>
    </citation>
    <scope>NUCLEOTIDE SEQUENCE [LARGE SCALE GENOMIC DNA]</scope>
    <source>
        <strain evidence="1 2">DSM 18935</strain>
    </source>
</reference>
<sequence>MDILLREIKRGVAVTTVYRTIKRARAQEAEGK</sequence>
<dbReference type="Proteomes" id="UP000315628">
    <property type="component" value="Unassembled WGS sequence"/>
</dbReference>
<organism evidence="1 2">
    <name type="scientific">Marihabitans asiaticum</name>
    <dbReference type="NCBI Taxonomy" id="415218"/>
    <lineage>
        <taxon>Bacteria</taxon>
        <taxon>Bacillati</taxon>
        <taxon>Actinomycetota</taxon>
        <taxon>Actinomycetes</taxon>
        <taxon>Micrococcales</taxon>
        <taxon>Intrasporangiaceae</taxon>
        <taxon>Marihabitans</taxon>
    </lineage>
</organism>
<evidence type="ECO:0000313" key="2">
    <source>
        <dbReference type="Proteomes" id="UP000315628"/>
    </source>
</evidence>
<name>A0A560W7Q0_9MICO</name>
<comment type="caution">
    <text evidence="1">The sequence shown here is derived from an EMBL/GenBank/DDBJ whole genome shotgun (WGS) entry which is preliminary data.</text>
</comment>
<gene>
    <name evidence="1" type="ORF">FB557_2271</name>
</gene>
<proteinExistence type="predicted"/>
<dbReference type="AlphaFoldDB" id="A0A560W7Q0"/>
<protein>
    <submittedName>
        <fullName evidence="1">Uncharacterized protein</fullName>
    </submittedName>
</protein>
<accession>A0A560W7Q0</accession>
<keyword evidence="2" id="KW-1185">Reference proteome</keyword>
<evidence type="ECO:0000313" key="1">
    <source>
        <dbReference type="EMBL" id="TWD13644.1"/>
    </source>
</evidence>
<dbReference type="EMBL" id="VIUW01000004">
    <property type="protein sequence ID" value="TWD13644.1"/>
    <property type="molecule type" value="Genomic_DNA"/>
</dbReference>